<comment type="caution">
    <text evidence="1">The sequence shown here is derived from an EMBL/GenBank/DDBJ whole genome shotgun (WGS) entry which is preliminary data.</text>
</comment>
<protein>
    <submittedName>
        <fullName evidence="1">Uncharacterized protein</fullName>
    </submittedName>
</protein>
<dbReference type="InterPro" id="IPR023198">
    <property type="entry name" value="PGP-like_dom2"/>
</dbReference>
<sequence>MQEGFLQRVCYSMKPDEASDVLQADTRALKLNAWKQLASEEGKKIPEDGVLHRQVLYAGADHVLHKVFLWEKAETELDGLKSRFSQLYYENLLKLTKPMEGLKEWMDAVSTAGIPCVVVSCLDEETWLKLWSGWGSRSIFR</sequence>
<name>A0A834ZPE3_TETSI</name>
<evidence type="ECO:0000313" key="2">
    <source>
        <dbReference type="Proteomes" id="UP000655225"/>
    </source>
</evidence>
<dbReference type="Gene3D" id="1.10.150.240">
    <property type="entry name" value="Putative phosphatase, domain 2"/>
    <property type="match status" value="1"/>
</dbReference>
<reference evidence="1 2" key="1">
    <citation type="submission" date="2020-04" db="EMBL/GenBank/DDBJ databases">
        <title>Plant Genome Project.</title>
        <authorList>
            <person name="Zhang R.-G."/>
        </authorList>
    </citation>
    <scope>NUCLEOTIDE SEQUENCE [LARGE SCALE GENOMIC DNA]</scope>
    <source>
        <strain evidence="1">YNK0</strain>
        <tissue evidence="1">Leaf</tissue>
    </source>
</reference>
<dbReference type="Gene3D" id="3.40.50.1000">
    <property type="entry name" value="HAD superfamily/HAD-like"/>
    <property type="match status" value="1"/>
</dbReference>
<keyword evidence="2" id="KW-1185">Reference proteome</keyword>
<dbReference type="InterPro" id="IPR036412">
    <property type="entry name" value="HAD-like_sf"/>
</dbReference>
<dbReference type="PANTHER" id="PTHR47858">
    <property type="entry name" value="HALOACID DEHALOGENASE-LIKE HYDROLASE (HAD) SUPERFAMILY PROTEIN"/>
    <property type="match status" value="1"/>
</dbReference>
<accession>A0A834ZPE3</accession>
<gene>
    <name evidence="1" type="ORF">HHK36_003504</name>
</gene>
<evidence type="ECO:0000313" key="1">
    <source>
        <dbReference type="EMBL" id="KAF8410966.1"/>
    </source>
</evidence>
<dbReference type="SUPFAM" id="SSF56784">
    <property type="entry name" value="HAD-like"/>
    <property type="match status" value="1"/>
</dbReference>
<dbReference type="EMBL" id="JABCRI010000002">
    <property type="protein sequence ID" value="KAF8410966.1"/>
    <property type="molecule type" value="Genomic_DNA"/>
</dbReference>
<dbReference type="AlphaFoldDB" id="A0A834ZPE3"/>
<organism evidence="1 2">
    <name type="scientific">Tetracentron sinense</name>
    <name type="common">Spur-leaf</name>
    <dbReference type="NCBI Taxonomy" id="13715"/>
    <lineage>
        <taxon>Eukaryota</taxon>
        <taxon>Viridiplantae</taxon>
        <taxon>Streptophyta</taxon>
        <taxon>Embryophyta</taxon>
        <taxon>Tracheophyta</taxon>
        <taxon>Spermatophyta</taxon>
        <taxon>Magnoliopsida</taxon>
        <taxon>Trochodendrales</taxon>
        <taxon>Trochodendraceae</taxon>
        <taxon>Tetracentron</taxon>
    </lineage>
</organism>
<dbReference type="PANTHER" id="PTHR47858:SF2">
    <property type="entry name" value="HALOACID DEHALOGENASE-LIKE HYDROLASE (HAD) SUPERFAMILY PROTEIN"/>
    <property type="match status" value="1"/>
</dbReference>
<dbReference type="InterPro" id="IPR023214">
    <property type="entry name" value="HAD_sf"/>
</dbReference>
<dbReference type="Proteomes" id="UP000655225">
    <property type="component" value="Unassembled WGS sequence"/>
</dbReference>
<proteinExistence type="predicted"/>
<dbReference type="OrthoDB" id="40579at2759"/>